<reference evidence="5 6" key="1">
    <citation type="journal article" date="2005" name="Science">
        <title>The genome of the basidiomycetous yeast and human pathogen Cryptococcus neoformans.</title>
        <authorList>
            <person name="Loftus B.J."/>
            <person name="Fung E."/>
            <person name="Roncaglia P."/>
            <person name="Rowley D."/>
            <person name="Amedeo P."/>
            <person name="Bruno D."/>
            <person name="Vamathevan J."/>
            <person name="Miranda M."/>
            <person name="Anderson I.J."/>
            <person name="Fraser J.A."/>
            <person name="Allen J.E."/>
            <person name="Bosdet I.E."/>
            <person name="Brent M.R."/>
            <person name="Chiu R."/>
            <person name="Doering T.L."/>
            <person name="Donlin M.J."/>
            <person name="D'Souza C.A."/>
            <person name="Fox D.S."/>
            <person name="Grinberg V."/>
            <person name="Fu J."/>
            <person name="Fukushima M."/>
            <person name="Haas B.J."/>
            <person name="Huang J.C."/>
            <person name="Janbon G."/>
            <person name="Jones S.J."/>
            <person name="Koo H.L."/>
            <person name="Krzywinski M.I."/>
            <person name="Kwon-Chung J.K."/>
            <person name="Lengeler K.B."/>
            <person name="Maiti R."/>
            <person name="Marra M.A."/>
            <person name="Marra R.E."/>
            <person name="Mathewson C.A."/>
            <person name="Mitchell T.G."/>
            <person name="Pertea M."/>
            <person name="Riggs F.R."/>
            <person name="Salzberg S.L."/>
            <person name="Schein J.E."/>
            <person name="Shvartsbeyn A."/>
            <person name="Shin H."/>
            <person name="Shumway M."/>
            <person name="Specht C.A."/>
            <person name="Suh B.B."/>
            <person name="Tenney A."/>
            <person name="Utterback T.R."/>
            <person name="Wickes B.L."/>
            <person name="Wortman J.R."/>
            <person name="Wye N.H."/>
            <person name="Kronstad J.W."/>
            <person name="Lodge J.K."/>
            <person name="Heitman J."/>
            <person name="Davis R.W."/>
            <person name="Fraser C.M."/>
            <person name="Hyman R.W."/>
        </authorList>
    </citation>
    <scope>NUCLEOTIDE SEQUENCE [LARGE SCALE GENOMIC DNA]</scope>
    <source>
        <strain evidence="6">JEC21 / ATCC MYA-565</strain>
    </source>
</reference>
<dbReference type="PaxDb" id="214684-Q5KN17"/>
<feature type="compositionally biased region" description="Basic and acidic residues" evidence="3">
    <location>
        <begin position="837"/>
        <end position="847"/>
    </location>
</feature>
<dbReference type="HOGENOM" id="CLU_007073_1_0_1"/>
<evidence type="ECO:0000259" key="4">
    <source>
        <dbReference type="PROSITE" id="PS50048"/>
    </source>
</evidence>
<feature type="region of interest" description="Disordered" evidence="3">
    <location>
        <begin position="721"/>
        <end position="750"/>
    </location>
</feature>
<dbReference type="GO" id="GO:0003677">
    <property type="term" value="F:DNA binding"/>
    <property type="evidence" value="ECO:0007669"/>
    <property type="project" value="InterPro"/>
</dbReference>
<feature type="compositionally biased region" description="Polar residues" evidence="3">
    <location>
        <begin position="333"/>
        <end position="342"/>
    </location>
</feature>
<dbReference type="EMBL" id="AE017341">
    <property type="protein sequence ID" value="AAW41367.2"/>
    <property type="molecule type" value="Genomic_DNA"/>
</dbReference>
<dbReference type="GO" id="GO:0006351">
    <property type="term" value="P:DNA-templated transcription"/>
    <property type="evidence" value="ECO:0007669"/>
    <property type="project" value="InterPro"/>
</dbReference>
<proteinExistence type="predicted"/>
<dbReference type="InterPro" id="IPR036864">
    <property type="entry name" value="Zn2-C6_fun-type_DNA-bd_sf"/>
</dbReference>
<feature type="region of interest" description="Disordered" evidence="3">
    <location>
        <begin position="1"/>
        <end position="69"/>
    </location>
</feature>
<organism evidence="5 6">
    <name type="scientific">Cryptococcus deneoformans (strain JEC21 / ATCC MYA-565)</name>
    <name type="common">Cryptococcus neoformans var. neoformans serotype D</name>
    <dbReference type="NCBI Taxonomy" id="214684"/>
    <lineage>
        <taxon>Eukaryota</taxon>
        <taxon>Fungi</taxon>
        <taxon>Dikarya</taxon>
        <taxon>Basidiomycota</taxon>
        <taxon>Agaricomycotina</taxon>
        <taxon>Tremellomycetes</taxon>
        <taxon>Tremellales</taxon>
        <taxon>Cryptococcaceae</taxon>
        <taxon>Cryptococcus</taxon>
        <taxon>Cryptococcus neoformans species complex</taxon>
    </lineage>
</organism>
<dbReference type="Proteomes" id="UP000002149">
    <property type="component" value="Chromosome 1"/>
</dbReference>
<dbReference type="eggNOG" id="ENOG502RYZ7">
    <property type="taxonomic scope" value="Eukaryota"/>
</dbReference>
<dbReference type="CDD" id="cd12148">
    <property type="entry name" value="fungal_TF_MHR"/>
    <property type="match status" value="1"/>
</dbReference>
<gene>
    <name evidence="5" type="ordered locus">CNA08070</name>
</gene>
<dbReference type="Pfam" id="PF04082">
    <property type="entry name" value="Fungal_trans"/>
    <property type="match status" value="1"/>
</dbReference>
<feature type="compositionally biased region" description="Polar residues" evidence="3">
    <location>
        <begin position="38"/>
        <end position="52"/>
    </location>
</feature>
<keyword evidence="2" id="KW-0539">Nucleus</keyword>
<feature type="region of interest" description="Disordered" evidence="3">
    <location>
        <begin position="323"/>
        <end position="342"/>
    </location>
</feature>
<feature type="region of interest" description="Disordered" evidence="3">
    <location>
        <begin position="823"/>
        <end position="851"/>
    </location>
</feature>
<feature type="region of interest" description="Disordered" evidence="3">
    <location>
        <begin position="107"/>
        <end position="144"/>
    </location>
</feature>
<dbReference type="SUPFAM" id="SSF57701">
    <property type="entry name" value="Zn2/Cys6 DNA-binding domain"/>
    <property type="match status" value="1"/>
</dbReference>
<dbReference type="GO" id="GO:0000981">
    <property type="term" value="F:DNA-binding transcription factor activity, RNA polymerase II-specific"/>
    <property type="evidence" value="ECO:0007669"/>
    <property type="project" value="InterPro"/>
</dbReference>
<dbReference type="VEuPathDB" id="FungiDB:CNA08070"/>
<dbReference type="SMART" id="SM00066">
    <property type="entry name" value="GAL4"/>
    <property type="match status" value="1"/>
</dbReference>
<dbReference type="SMART" id="SM00906">
    <property type="entry name" value="Fungal_trans"/>
    <property type="match status" value="1"/>
</dbReference>
<feature type="compositionally biased region" description="Basic and acidic residues" evidence="3">
    <location>
        <begin position="114"/>
        <end position="126"/>
    </location>
</feature>
<feature type="compositionally biased region" description="Low complexity" evidence="3">
    <location>
        <begin position="127"/>
        <end position="141"/>
    </location>
</feature>
<feature type="domain" description="Zn(2)-C6 fungal-type" evidence="4">
    <location>
        <begin position="73"/>
        <end position="103"/>
    </location>
</feature>
<dbReference type="CDD" id="cd00067">
    <property type="entry name" value="GAL4"/>
    <property type="match status" value="1"/>
</dbReference>
<evidence type="ECO:0000313" key="5">
    <source>
        <dbReference type="EMBL" id="AAW41367.2"/>
    </source>
</evidence>
<accession>Q5KN17</accession>
<evidence type="ECO:0000256" key="2">
    <source>
        <dbReference type="ARBA" id="ARBA00023242"/>
    </source>
</evidence>
<dbReference type="PANTHER" id="PTHR47783">
    <property type="entry name" value="ZN(II)2CYS6 TRANSCRIPTION FACTOR (EUROFUNG)-RELATED"/>
    <property type="match status" value="1"/>
</dbReference>
<dbReference type="OrthoDB" id="2428527at2759"/>
<evidence type="ECO:0000313" key="6">
    <source>
        <dbReference type="Proteomes" id="UP000002149"/>
    </source>
</evidence>
<name>Q5KN17_CRYD1</name>
<dbReference type="GeneID" id="3253650"/>
<keyword evidence="6" id="KW-1185">Reference proteome</keyword>
<dbReference type="RefSeq" id="XP_024512070.1">
    <property type="nucleotide sequence ID" value="XM_024656409.1"/>
</dbReference>
<dbReference type="GO" id="GO:0008270">
    <property type="term" value="F:zinc ion binding"/>
    <property type="evidence" value="ECO:0007669"/>
    <property type="project" value="InterPro"/>
</dbReference>
<dbReference type="InterPro" id="IPR007219">
    <property type="entry name" value="XnlR_reg_dom"/>
</dbReference>
<protein>
    <submittedName>
        <fullName evidence="5">Pathway-specific nitrogen regulator, putative</fullName>
    </submittedName>
</protein>
<sequence>MSEPPKVTNYNPNEPRRITPDNSSSIDSNPLGDPMNAGPSNFNKDINNPESDNSNKRRRSSPPSSEPPRVQLACFYCRTKRIRCSGTKPRCEGCIKADVECEWPAARAKKRTKKEMEEARRAESERNATAAAAAASSTSKSNGTPVYKEQVTVFSNGSLQQPDLLNNQLNYWSNPATSSQYLWPPDLSTLPSIEPASDDTNQAASNVSQIHQMTQSGQLSIDPNSAAPDVKLTPGGEMVPSVSISMSNNGNPASGQEFQFLTGNEWSPNTDWKIASALESQTAFISGNPGEGDDLELFYYRFSGSTAIHPGINRVSLKLQRRDPSFPPMATAPQPTNESPSADSSYLGLDLFDATGMPHSHVWEPLFDLFFKHMSQHFPSCSRQRMMERFQTGTMSQFLACCICSLGARFSDVKDRAWAAASFIAKAQELVPPLLHLPTHDVLTGMLFLAWSNYGQNSDSGLWQYSGMAIRMSSDLGAHEVSELYESPAHYARNQLMFWSLFVTDRVVAFATGRPASIPEDIIEIPLPKDEDFFPDPARNLPDSPFEPVEPVPFVQLVKLMVIVGRISNVLNGRRGRALTLVSTSEPLPELLAELQLRLVTFYSNLPDSLKWSADNFKHQHTRGHSGTFLTLHLWANAVLALIYHPELLKSPSGVETPLNRSMPRNVQLSLASSRQIVECMIFADLVDSTSYTSSPYLAQPLFVAAMAFIHEMRSLQANMDPADMPPFSGAASGNNDSSNNNNLHPKSQSSNATDMLMLSMAKQNFSTLLNAVHKMEEYWAGVNYVATLLEKRSGFPRPSSKVSTKTFISLPDKGLLKRFTADPQHPQSVAPPTETSLRDAISRSERASSTNSFGLTPLWLSDFMSGYTVENMSFAPADNVDLERLLASRGGEQGGGFKQDNNMSSL</sequence>
<evidence type="ECO:0000256" key="3">
    <source>
        <dbReference type="SAM" id="MobiDB-lite"/>
    </source>
</evidence>
<evidence type="ECO:0000256" key="1">
    <source>
        <dbReference type="ARBA" id="ARBA00022723"/>
    </source>
</evidence>
<dbReference type="InterPro" id="IPR001138">
    <property type="entry name" value="Zn2Cys6_DnaBD"/>
</dbReference>
<keyword evidence="1" id="KW-0479">Metal-binding</keyword>
<dbReference type="PROSITE" id="PS00463">
    <property type="entry name" value="ZN2_CY6_FUNGAL_1"/>
    <property type="match status" value="1"/>
</dbReference>
<dbReference type="Pfam" id="PF00172">
    <property type="entry name" value="Zn_clus"/>
    <property type="match status" value="1"/>
</dbReference>
<dbReference type="KEGG" id="cne:CNA08070"/>
<dbReference type="PROSITE" id="PS50048">
    <property type="entry name" value="ZN2_CY6_FUNGAL_2"/>
    <property type="match status" value="1"/>
</dbReference>
<dbReference type="PANTHER" id="PTHR47783:SF1">
    <property type="entry name" value="ZN(II)2CYS6 TRANSCRIPTION FACTOR (EUROFUNG)"/>
    <property type="match status" value="1"/>
</dbReference>
<dbReference type="Gene3D" id="4.10.240.10">
    <property type="entry name" value="Zn(2)-C6 fungal-type DNA-binding domain"/>
    <property type="match status" value="1"/>
</dbReference>
<feature type="compositionally biased region" description="Low complexity" evidence="3">
    <location>
        <begin position="729"/>
        <end position="743"/>
    </location>
</feature>
<dbReference type="AlphaFoldDB" id="Q5KN17"/>
<dbReference type="InParanoid" id="Q5KN17"/>